<protein>
    <submittedName>
        <fullName evidence="1">Uncharacterized protein</fullName>
    </submittedName>
</protein>
<dbReference type="EMBL" id="JAACJK010000002">
    <property type="protein sequence ID" value="KAF5341008.1"/>
    <property type="molecule type" value="Genomic_DNA"/>
</dbReference>
<evidence type="ECO:0000313" key="2">
    <source>
        <dbReference type="Proteomes" id="UP000541558"/>
    </source>
</evidence>
<evidence type="ECO:0000313" key="1">
    <source>
        <dbReference type="EMBL" id="KAF5341008.1"/>
    </source>
</evidence>
<comment type="caution">
    <text evidence="1">The sequence shown here is derived from an EMBL/GenBank/DDBJ whole genome shotgun (WGS) entry which is preliminary data.</text>
</comment>
<reference evidence="1 2" key="1">
    <citation type="journal article" date="2020" name="ISME J.">
        <title>Uncovering the hidden diversity of litter-decomposition mechanisms in mushroom-forming fungi.</title>
        <authorList>
            <person name="Floudas D."/>
            <person name="Bentzer J."/>
            <person name="Ahren D."/>
            <person name="Johansson T."/>
            <person name="Persson P."/>
            <person name="Tunlid A."/>
        </authorList>
    </citation>
    <scope>NUCLEOTIDE SEQUENCE [LARGE SCALE GENOMIC DNA]</scope>
    <source>
        <strain evidence="1 2">CBS 175.51</strain>
    </source>
</reference>
<name>A0A8H5FLS0_9AGAR</name>
<gene>
    <name evidence="1" type="ORF">D9611_006134</name>
</gene>
<proteinExistence type="predicted"/>
<sequence>MTHAPPEILELIIDELAVSGWGPWKGLLGDLKAACLAARSFVPHCQKHIFRAIDMHPSRRIVDIRVPSTTELFSNLISSQESGHLAGYVKKLVYKADATVDFKNPNVITALAKMTAVEDFRCSTPKLKSLRLRGLAVDASDLAMARGVKSESVLKIPEELSDLCLDIISDDYGRNVRIFPLDYLNQKSFSTLSRLELKITFTIERDEDPVLDPYLGFCKTTVVRHLTSLTHLKFDIRFQGSPSTVDLLSTGPEWGRYPEDISQWDPEWTELTEEAELYE</sequence>
<organism evidence="1 2">
    <name type="scientific">Ephemerocybe angulata</name>
    <dbReference type="NCBI Taxonomy" id="980116"/>
    <lineage>
        <taxon>Eukaryota</taxon>
        <taxon>Fungi</taxon>
        <taxon>Dikarya</taxon>
        <taxon>Basidiomycota</taxon>
        <taxon>Agaricomycotina</taxon>
        <taxon>Agaricomycetes</taxon>
        <taxon>Agaricomycetidae</taxon>
        <taxon>Agaricales</taxon>
        <taxon>Agaricineae</taxon>
        <taxon>Psathyrellaceae</taxon>
        <taxon>Ephemerocybe</taxon>
    </lineage>
</organism>
<dbReference type="AlphaFoldDB" id="A0A8H5FLS0"/>
<keyword evidence="2" id="KW-1185">Reference proteome</keyword>
<dbReference type="Proteomes" id="UP000541558">
    <property type="component" value="Unassembled WGS sequence"/>
</dbReference>
<dbReference type="OrthoDB" id="2745898at2759"/>
<accession>A0A8H5FLS0</accession>